<evidence type="ECO:0000313" key="1">
    <source>
        <dbReference type="EMBL" id="KAJ7308747.1"/>
    </source>
</evidence>
<comment type="caution">
    <text evidence="1">The sequence shown here is derived from an EMBL/GenBank/DDBJ whole genome shotgun (WGS) entry which is preliminary data.</text>
</comment>
<dbReference type="AlphaFoldDB" id="A0AAD7EBV7"/>
<name>A0AAD7EBV7_9AGAR</name>
<organism evidence="1 2">
    <name type="scientific">Mycena albidolilacea</name>
    <dbReference type="NCBI Taxonomy" id="1033008"/>
    <lineage>
        <taxon>Eukaryota</taxon>
        <taxon>Fungi</taxon>
        <taxon>Dikarya</taxon>
        <taxon>Basidiomycota</taxon>
        <taxon>Agaricomycotina</taxon>
        <taxon>Agaricomycetes</taxon>
        <taxon>Agaricomycetidae</taxon>
        <taxon>Agaricales</taxon>
        <taxon>Marasmiineae</taxon>
        <taxon>Mycenaceae</taxon>
        <taxon>Mycena</taxon>
    </lineage>
</organism>
<dbReference type="EMBL" id="JARIHO010000084">
    <property type="protein sequence ID" value="KAJ7308747.1"/>
    <property type="molecule type" value="Genomic_DNA"/>
</dbReference>
<protein>
    <submittedName>
        <fullName evidence="1">Uncharacterized protein</fullName>
    </submittedName>
</protein>
<accession>A0AAD7EBV7</accession>
<gene>
    <name evidence="1" type="ORF">DFH08DRAFT_823776</name>
</gene>
<reference evidence="1" key="1">
    <citation type="submission" date="2023-03" db="EMBL/GenBank/DDBJ databases">
        <title>Massive genome expansion in bonnet fungi (Mycena s.s.) driven by repeated elements and novel gene families across ecological guilds.</title>
        <authorList>
            <consortium name="Lawrence Berkeley National Laboratory"/>
            <person name="Harder C.B."/>
            <person name="Miyauchi S."/>
            <person name="Viragh M."/>
            <person name="Kuo A."/>
            <person name="Thoen E."/>
            <person name="Andreopoulos B."/>
            <person name="Lu D."/>
            <person name="Skrede I."/>
            <person name="Drula E."/>
            <person name="Henrissat B."/>
            <person name="Morin E."/>
            <person name="Kohler A."/>
            <person name="Barry K."/>
            <person name="LaButti K."/>
            <person name="Morin E."/>
            <person name="Salamov A."/>
            <person name="Lipzen A."/>
            <person name="Mereny Z."/>
            <person name="Hegedus B."/>
            <person name="Baldrian P."/>
            <person name="Stursova M."/>
            <person name="Weitz H."/>
            <person name="Taylor A."/>
            <person name="Grigoriev I.V."/>
            <person name="Nagy L.G."/>
            <person name="Martin F."/>
            <person name="Kauserud H."/>
        </authorList>
    </citation>
    <scope>NUCLEOTIDE SEQUENCE</scope>
    <source>
        <strain evidence="1">CBHHK002</strain>
    </source>
</reference>
<proteinExistence type="predicted"/>
<dbReference type="Proteomes" id="UP001218218">
    <property type="component" value="Unassembled WGS sequence"/>
</dbReference>
<evidence type="ECO:0000313" key="2">
    <source>
        <dbReference type="Proteomes" id="UP001218218"/>
    </source>
</evidence>
<keyword evidence="2" id="KW-1185">Reference proteome</keyword>
<sequence>MSGASSHFFCLSQQKMKSNTADFALFDAAGLARSWNTNELYMFPPLLGYSTHVPFSVKDAPGWMMVCGYALYQELNLAVPWCKYRGAGTVQGHGDAGAQAEMCGGWHSKGWQGDG</sequence>